<proteinExistence type="predicted"/>
<dbReference type="InterPro" id="IPR019533">
    <property type="entry name" value="Peptidase_S26"/>
</dbReference>
<accession>A0A645DCA1</accession>
<evidence type="ECO:0000259" key="1">
    <source>
        <dbReference type="Pfam" id="PF10502"/>
    </source>
</evidence>
<sequence length="163" mass="18870">MDGIYSVNADTAKRLGNYEGELAMSGKPKKAFPQGVYNAFPGDTVLNWNIKDFGPLYIPRKGDRITLDRTNALLYKKIIEWEKGYFLPWESDMLRDNGYPLHDYTFSHNYYFMGGDKVENSQDSRYWGLLPDDLVVGKAWLVWKSVDSQSGTSRRDRILKRVK</sequence>
<organism evidence="2">
    <name type="scientific">bioreactor metagenome</name>
    <dbReference type="NCBI Taxonomy" id="1076179"/>
    <lineage>
        <taxon>unclassified sequences</taxon>
        <taxon>metagenomes</taxon>
        <taxon>ecological metagenomes</taxon>
    </lineage>
</organism>
<dbReference type="GO" id="GO:0004252">
    <property type="term" value="F:serine-type endopeptidase activity"/>
    <property type="evidence" value="ECO:0007669"/>
    <property type="project" value="InterPro"/>
</dbReference>
<comment type="caution">
    <text evidence="2">The sequence shown here is derived from an EMBL/GenBank/DDBJ whole genome shotgun (WGS) entry which is preliminary data.</text>
</comment>
<reference evidence="2" key="1">
    <citation type="submission" date="2019-08" db="EMBL/GenBank/DDBJ databases">
        <authorList>
            <person name="Kucharzyk K."/>
            <person name="Murdoch R.W."/>
            <person name="Higgins S."/>
            <person name="Loffler F."/>
        </authorList>
    </citation>
    <scope>NUCLEOTIDE SEQUENCE</scope>
</reference>
<dbReference type="InterPro" id="IPR036286">
    <property type="entry name" value="LexA/Signal_pep-like_sf"/>
</dbReference>
<feature type="domain" description="Peptidase S26" evidence="1">
    <location>
        <begin position="106"/>
        <end position="143"/>
    </location>
</feature>
<dbReference type="AlphaFoldDB" id="A0A645DCA1"/>
<dbReference type="SUPFAM" id="SSF51306">
    <property type="entry name" value="LexA/Signal peptidase"/>
    <property type="match status" value="1"/>
</dbReference>
<dbReference type="GO" id="GO:0006465">
    <property type="term" value="P:signal peptide processing"/>
    <property type="evidence" value="ECO:0007669"/>
    <property type="project" value="InterPro"/>
</dbReference>
<dbReference type="CDD" id="cd06530">
    <property type="entry name" value="S26_SPase_I"/>
    <property type="match status" value="1"/>
</dbReference>
<dbReference type="EMBL" id="VSSQ01034307">
    <property type="protein sequence ID" value="MPM86202.1"/>
    <property type="molecule type" value="Genomic_DNA"/>
</dbReference>
<dbReference type="Gene3D" id="2.10.109.10">
    <property type="entry name" value="Umud Fragment, subunit A"/>
    <property type="match status" value="1"/>
</dbReference>
<protein>
    <recommendedName>
        <fullName evidence="1">Peptidase S26 domain-containing protein</fullName>
    </recommendedName>
</protein>
<name>A0A645DCA1_9ZZZZ</name>
<dbReference type="Pfam" id="PF10502">
    <property type="entry name" value="Peptidase_S26"/>
    <property type="match status" value="1"/>
</dbReference>
<gene>
    <name evidence="2" type="ORF">SDC9_133290</name>
</gene>
<evidence type="ECO:0000313" key="2">
    <source>
        <dbReference type="EMBL" id="MPM86202.1"/>
    </source>
</evidence>